<evidence type="ECO:0000256" key="7">
    <source>
        <dbReference type="SAM" id="SignalP"/>
    </source>
</evidence>
<feature type="compositionally biased region" description="Low complexity" evidence="5">
    <location>
        <begin position="253"/>
        <end position="265"/>
    </location>
</feature>
<evidence type="ECO:0000256" key="3">
    <source>
        <dbReference type="ARBA" id="ARBA00022989"/>
    </source>
</evidence>
<evidence type="ECO:0000313" key="9">
    <source>
        <dbReference type="Proteomes" id="UP001610444"/>
    </source>
</evidence>
<keyword evidence="2 6" id="KW-0812">Transmembrane</keyword>
<dbReference type="PANTHER" id="PTHR15549:SF26">
    <property type="entry name" value="AXIAL BUDDING PATTERN PROTEIN 2-RELATED"/>
    <property type="match status" value="1"/>
</dbReference>
<keyword evidence="4 6" id="KW-0472">Membrane</keyword>
<keyword evidence="7" id="KW-0732">Signal</keyword>
<feature type="chain" id="PRO_5046696138" description="Mid2 domain-containing protein" evidence="7">
    <location>
        <begin position="21"/>
        <end position="305"/>
    </location>
</feature>
<organism evidence="8 9">
    <name type="scientific">Aspergillus pseudodeflectus</name>
    <dbReference type="NCBI Taxonomy" id="176178"/>
    <lineage>
        <taxon>Eukaryota</taxon>
        <taxon>Fungi</taxon>
        <taxon>Dikarya</taxon>
        <taxon>Ascomycota</taxon>
        <taxon>Pezizomycotina</taxon>
        <taxon>Eurotiomycetes</taxon>
        <taxon>Eurotiomycetidae</taxon>
        <taxon>Eurotiales</taxon>
        <taxon>Aspergillaceae</taxon>
        <taxon>Aspergillus</taxon>
        <taxon>Aspergillus subgen. Nidulantes</taxon>
    </lineage>
</organism>
<reference evidence="8 9" key="1">
    <citation type="submission" date="2024-07" db="EMBL/GenBank/DDBJ databases">
        <title>Section-level genome sequencing and comparative genomics of Aspergillus sections Usti and Cavernicolus.</title>
        <authorList>
            <consortium name="Lawrence Berkeley National Laboratory"/>
            <person name="Nybo J.L."/>
            <person name="Vesth T.C."/>
            <person name="Theobald S."/>
            <person name="Frisvad J.C."/>
            <person name="Larsen T.O."/>
            <person name="Kjaerboelling I."/>
            <person name="Rothschild-Mancinelli K."/>
            <person name="Lyhne E.K."/>
            <person name="Kogle M.E."/>
            <person name="Barry K."/>
            <person name="Clum A."/>
            <person name="Na H."/>
            <person name="Ledsgaard L."/>
            <person name="Lin J."/>
            <person name="Lipzen A."/>
            <person name="Kuo A."/>
            <person name="Riley R."/>
            <person name="Mondo S."/>
            <person name="LaButti K."/>
            <person name="Haridas S."/>
            <person name="Pangalinan J."/>
            <person name="Salamov A.A."/>
            <person name="Simmons B.A."/>
            <person name="Magnuson J.K."/>
            <person name="Chen J."/>
            <person name="Drula E."/>
            <person name="Henrissat B."/>
            <person name="Wiebenga A."/>
            <person name="Lubbers R.J."/>
            <person name="Gomes A.C."/>
            <person name="Macurrencykelacurrency M.R."/>
            <person name="Stajich J."/>
            <person name="Grigoriev I.V."/>
            <person name="Mortensen U.H."/>
            <person name="De vries R.P."/>
            <person name="Baker S.E."/>
            <person name="Andersen M.R."/>
        </authorList>
    </citation>
    <scope>NUCLEOTIDE SEQUENCE [LARGE SCALE GENOMIC DNA]</scope>
    <source>
        <strain evidence="8 9">CBS 756.74</strain>
    </source>
</reference>
<dbReference type="Proteomes" id="UP001610444">
    <property type="component" value="Unassembled WGS sequence"/>
</dbReference>
<evidence type="ECO:0000256" key="4">
    <source>
        <dbReference type="ARBA" id="ARBA00023136"/>
    </source>
</evidence>
<proteinExistence type="predicted"/>
<keyword evidence="3 6" id="KW-1133">Transmembrane helix</keyword>
<feature type="signal peptide" evidence="7">
    <location>
        <begin position="1"/>
        <end position="20"/>
    </location>
</feature>
<evidence type="ECO:0000256" key="2">
    <source>
        <dbReference type="ARBA" id="ARBA00022692"/>
    </source>
</evidence>
<name>A0ABR4LBY8_9EURO</name>
<feature type="compositionally biased region" description="Polar residues" evidence="5">
    <location>
        <begin position="161"/>
        <end position="170"/>
    </location>
</feature>
<dbReference type="EMBL" id="JBFXLR010000001">
    <property type="protein sequence ID" value="KAL2862051.1"/>
    <property type="molecule type" value="Genomic_DNA"/>
</dbReference>
<dbReference type="RefSeq" id="XP_070906141.1">
    <property type="nucleotide sequence ID" value="XM_071043994.1"/>
</dbReference>
<evidence type="ECO:0000256" key="5">
    <source>
        <dbReference type="SAM" id="MobiDB-lite"/>
    </source>
</evidence>
<evidence type="ECO:0000256" key="6">
    <source>
        <dbReference type="SAM" id="Phobius"/>
    </source>
</evidence>
<feature type="transmembrane region" description="Helical" evidence="6">
    <location>
        <begin position="189"/>
        <end position="210"/>
    </location>
</feature>
<feature type="region of interest" description="Disordered" evidence="5">
    <location>
        <begin position="137"/>
        <end position="183"/>
    </location>
</feature>
<dbReference type="PANTHER" id="PTHR15549">
    <property type="entry name" value="PAIRED IMMUNOGLOBULIN-LIKE TYPE 2 RECEPTOR"/>
    <property type="match status" value="1"/>
</dbReference>
<evidence type="ECO:0008006" key="10">
    <source>
        <dbReference type="Google" id="ProtNLM"/>
    </source>
</evidence>
<feature type="region of interest" description="Disordered" evidence="5">
    <location>
        <begin position="227"/>
        <end position="305"/>
    </location>
</feature>
<keyword evidence="9" id="KW-1185">Reference proteome</keyword>
<gene>
    <name evidence="8" type="ORF">BJX68DRAFT_260847</name>
</gene>
<evidence type="ECO:0000313" key="8">
    <source>
        <dbReference type="EMBL" id="KAL2862051.1"/>
    </source>
</evidence>
<sequence length="305" mass="32320">MKRSSLAHFLPLALVPLARAQGTVQDLWNLPDYPDYTTFFTAGDTVNISWQPGLVDQFPYFCGDCDILNVDLWLTASAYTRRLGAGLDVNRTMWFNWTINLDNQDVEESRDWTLRFLPADVQWGDNDQEISSAKFNINPAPEEDEPSSSSTPLPTSTTATVPGTPSATTPGDSGNGDDSDDSLSTGAKAGIGVGAGAGGLIIIALAFLLWRRLRALPAHKAQGADNTAGAYNDLHHPPPPGVETQQPEGYFAGAGMAKPPAAFAGPPAPLSELHGDAATEMDAGADGQRVPAELDAGTQETGAQR</sequence>
<feature type="compositionally biased region" description="Low complexity" evidence="5">
    <location>
        <begin position="147"/>
        <end position="160"/>
    </location>
</feature>
<protein>
    <recommendedName>
        <fullName evidence="10">Mid2 domain-containing protein</fullName>
    </recommendedName>
</protein>
<dbReference type="InterPro" id="IPR051694">
    <property type="entry name" value="Immunoregulatory_rcpt-like"/>
</dbReference>
<comment type="caution">
    <text evidence="8">The sequence shown here is derived from an EMBL/GenBank/DDBJ whole genome shotgun (WGS) entry which is preliminary data.</text>
</comment>
<evidence type="ECO:0000256" key="1">
    <source>
        <dbReference type="ARBA" id="ARBA00004167"/>
    </source>
</evidence>
<accession>A0ABR4LBY8</accession>
<comment type="subcellular location">
    <subcellularLocation>
        <location evidence="1">Membrane</location>
        <topology evidence="1">Single-pass membrane protein</topology>
    </subcellularLocation>
</comment>
<dbReference type="GeneID" id="98159158"/>